<keyword evidence="1" id="KW-0732">Signal</keyword>
<dbReference type="EMBL" id="SDMP01000002">
    <property type="protein sequence ID" value="RYR70596.1"/>
    <property type="molecule type" value="Genomic_DNA"/>
</dbReference>
<sequence>MISHFLCTMQVFCLIYMEEISLGMTNASPMIEPGSFIPSVFFYSWTFHHATCQLLKNSCPIGVAKMQFTIPMLVSKSNHKLVSKLNFPLATKSMKEDVWSTLACC</sequence>
<dbReference type="AlphaFoldDB" id="A0A445E555"/>
<name>A0A445E555_ARAHY</name>
<feature type="signal peptide" evidence="1">
    <location>
        <begin position="1"/>
        <end position="23"/>
    </location>
</feature>
<gene>
    <name evidence="2" type="ORF">Ahy_A02g004925</name>
</gene>
<evidence type="ECO:0000313" key="2">
    <source>
        <dbReference type="EMBL" id="RYR70596.1"/>
    </source>
</evidence>
<accession>A0A445E555</accession>
<evidence type="ECO:0000256" key="1">
    <source>
        <dbReference type="SAM" id="SignalP"/>
    </source>
</evidence>
<protein>
    <submittedName>
        <fullName evidence="2">Uncharacterized protein</fullName>
    </submittedName>
</protein>
<organism evidence="2 3">
    <name type="scientific">Arachis hypogaea</name>
    <name type="common">Peanut</name>
    <dbReference type="NCBI Taxonomy" id="3818"/>
    <lineage>
        <taxon>Eukaryota</taxon>
        <taxon>Viridiplantae</taxon>
        <taxon>Streptophyta</taxon>
        <taxon>Embryophyta</taxon>
        <taxon>Tracheophyta</taxon>
        <taxon>Spermatophyta</taxon>
        <taxon>Magnoliopsida</taxon>
        <taxon>eudicotyledons</taxon>
        <taxon>Gunneridae</taxon>
        <taxon>Pentapetalae</taxon>
        <taxon>rosids</taxon>
        <taxon>fabids</taxon>
        <taxon>Fabales</taxon>
        <taxon>Fabaceae</taxon>
        <taxon>Papilionoideae</taxon>
        <taxon>50 kb inversion clade</taxon>
        <taxon>dalbergioids sensu lato</taxon>
        <taxon>Dalbergieae</taxon>
        <taxon>Pterocarpus clade</taxon>
        <taxon>Arachis</taxon>
    </lineage>
</organism>
<feature type="chain" id="PRO_5019206917" evidence="1">
    <location>
        <begin position="24"/>
        <end position="105"/>
    </location>
</feature>
<comment type="caution">
    <text evidence="2">The sequence shown here is derived from an EMBL/GenBank/DDBJ whole genome shotgun (WGS) entry which is preliminary data.</text>
</comment>
<keyword evidence="3" id="KW-1185">Reference proteome</keyword>
<dbReference type="Proteomes" id="UP000289738">
    <property type="component" value="Chromosome A02"/>
</dbReference>
<proteinExistence type="predicted"/>
<reference evidence="2 3" key="1">
    <citation type="submission" date="2019-01" db="EMBL/GenBank/DDBJ databases">
        <title>Sequencing of cultivated peanut Arachis hypogaea provides insights into genome evolution and oil improvement.</title>
        <authorList>
            <person name="Chen X."/>
        </authorList>
    </citation>
    <scope>NUCLEOTIDE SEQUENCE [LARGE SCALE GENOMIC DNA]</scope>
    <source>
        <strain evidence="3">cv. Fuhuasheng</strain>
        <tissue evidence="2">Leaves</tissue>
    </source>
</reference>
<evidence type="ECO:0000313" key="3">
    <source>
        <dbReference type="Proteomes" id="UP000289738"/>
    </source>
</evidence>